<sequence length="343" mass="36423">MPWGELPQPASCAADGIVLIDKDPDVTSHDVVGAMRRLAKTRKVGHAGTLDPMATGLLTIGIGKATRFLNYLSGCDKTYRTTICLGVSTSTEDAQGAPRRDYLEEFAAKFGAVIAALTRSDGNGDVGGADALDPSVIAELDRARQALVGEIKQVPSAVSAIKINGKRAHELVRAGIEVEIPARDIIIHGFEFTSALRLGKILPVDGANVQTLEIDAVVRCSAGTYIRALARDFGLELGVDAHITMLRRTEVGHFEVSEANSVRGIANLVADGRDVPVIPLAQAARIMPWVEISPQQRTALTYGQFVEVDAEADPVALICGDELVAIGAKRGKNIQPVVVFAQS</sequence>
<dbReference type="Proteomes" id="UP000293036">
    <property type="component" value="Unassembled WGS sequence"/>
</dbReference>
<keyword evidence="9" id="KW-1185">Reference proteome</keyword>
<dbReference type="PANTHER" id="PTHR13767">
    <property type="entry name" value="TRNA-PSEUDOURIDINE SYNTHASE"/>
    <property type="match status" value="1"/>
</dbReference>
<dbReference type="SUPFAM" id="SSF55120">
    <property type="entry name" value="Pseudouridine synthase"/>
    <property type="match status" value="1"/>
</dbReference>
<dbReference type="GO" id="GO:0031119">
    <property type="term" value="P:tRNA pseudouridine synthesis"/>
    <property type="evidence" value="ECO:0007669"/>
    <property type="project" value="UniProtKB-UniRule"/>
</dbReference>
<gene>
    <name evidence="5" type="primary">truB</name>
    <name evidence="8" type="ORF">EZJ44_02105</name>
</gene>
<dbReference type="GO" id="GO:0003723">
    <property type="term" value="F:RNA binding"/>
    <property type="evidence" value="ECO:0007669"/>
    <property type="project" value="InterPro"/>
</dbReference>
<comment type="catalytic activity">
    <reaction evidence="1 5">
        <text>uridine(55) in tRNA = pseudouridine(55) in tRNA</text>
        <dbReference type="Rhea" id="RHEA:42532"/>
        <dbReference type="Rhea" id="RHEA-COMP:10101"/>
        <dbReference type="Rhea" id="RHEA-COMP:10102"/>
        <dbReference type="ChEBI" id="CHEBI:65314"/>
        <dbReference type="ChEBI" id="CHEBI:65315"/>
        <dbReference type="EC" id="5.4.99.25"/>
    </reaction>
</comment>
<keyword evidence="3 5" id="KW-0819">tRNA processing</keyword>
<reference evidence="8 9" key="1">
    <citation type="submission" date="2019-02" db="EMBL/GenBank/DDBJ databases">
        <title>Arcanobacterium bovis sp. nov., isolated from the milk of a cow with mastitis.</title>
        <authorList>
            <person name="Sammra O."/>
            <person name="Foster G."/>
            <person name="Hassan A."/>
            <person name="Alssahen M."/>
            <person name="Laemmler C."/>
            <person name="Borowiak M."/>
            <person name="Malorny B."/>
            <person name="Abdulmawjood A."/>
        </authorList>
    </citation>
    <scope>NUCLEOTIDE SEQUENCE [LARGE SCALE GENOMIC DNA]</scope>
    <source>
        <strain evidence="8 9">C605018/01/1</strain>
    </source>
</reference>
<evidence type="ECO:0000259" key="7">
    <source>
        <dbReference type="Pfam" id="PF16198"/>
    </source>
</evidence>
<dbReference type="InterPro" id="IPR002501">
    <property type="entry name" value="PsdUridine_synth_N"/>
</dbReference>
<dbReference type="InterPro" id="IPR032819">
    <property type="entry name" value="TruB_C"/>
</dbReference>
<dbReference type="EMBL" id="SJDT01000002">
    <property type="protein sequence ID" value="TBW23026.1"/>
    <property type="molecule type" value="Genomic_DNA"/>
</dbReference>
<evidence type="ECO:0000256" key="5">
    <source>
        <dbReference type="HAMAP-Rule" id="MF_01080"/>
    </source>
</evidence>
<feature type="domain" description="Pseudouridine synthase II N-terminal" evidence="6">
    <location>
        <begin position="120"/>
        <end position="226"/>
    </location>
</feature>
<feature type="domain" description="tRNA pseudouridylate synthase B C-terminal" evidence="7">
    <location>
        <begin position="227"/>
        <end position="260"/>
    </location>
</feature>
<comment type="caution">
    <text evidence="8">The sequence shown here is derived from an EMBL/GenBank/DDBJ whole genome shotgun (WGS) entry which is preliminary data.</text>
</comment>
<evidence type="ECO:0000256" key="2">
    <source>
        <dbReference type="ARBA" id="ARBA00005642"/>
    </source>
</evidence>
<comment type="similarity">
    <text evidence="2 5">Belongs to the pseudouridine synthase TruB family. Type 1 subfamily.</text>
</comment>
<evidence type="ECO:0000256" key="4">
    <source>
        <dbReference type="ARBA" id="ARBA00023235"/>
    </source>
</evidence>
<dbReference type="EC" id="5.4.99.25" evidence="5"/>
<evidence type="ECO:0000256" key="3">
    <source>
        <dbReference type="ARBA" id="ARBA00022694"/>
    </source>
</evidence>
<dbReference type="GO" id="GO:1990481">
    <property type="term" value="P:mRNA pseudouridine synthesis"/>
    <property type="evidence" value="ECO:0007669"/>
    <property type="project" value="TreeGrafter"/>
</dbReference>
<dbReference type="CDD" id="cd02573">
    <property type="entry name" value="PseudoU_synth_EcTruB"/>
    <property type="match status" value="1"/>
</dbReference>
<evidence type="ECO:0000313" key="9">
    <source>
        <dbReference type="Proteomes" id="UP000293036"/>
    </source>
</evidence>
<feature type="domain" description="Pseudouridine synthase II N-terminal" evidence="6">
    <location>
        <begin position="36"/>
        <end position="100"/>
    </location>
</feature>
<evidence type="ECO:0000256" key="1">
    <source>
        <dbReference type="ARBA" id="ARBA00000385"/>
    </source>
</evidence>
<dbReference type="InterPro" id="IPR020103">
    <property type="entry name" value="PsdUridine_synth_cat_dom_sf"/>
</dbReference>
<dbReference type="Pfam" id="PF01509">
    <property type="entry name" value="TruB_N"/>
    <property type="match status" value="2"/>
</dbReference>
<dbReference type="GO" id="GO:0160148">
    <property type="term" value="F:tRNA pseudouridine(55) synthase activity"/>
    <property type="evidence" value="ECO:0007669"/>
    <property type="project" value="UniProtKB-EC"/>
</dbReference>
<name>A0A4Q9V1P1_9ACTO</name>
<feature type="active site" description="Nucleophile" evidence="5">
    <location>
        <position position="51"/>
    </location>
</feature>
<dbReference type="HAMAP" id="MF_01080">
    <property type="entry name" value="TruB_bact"/>
    <property type="match status" value="1"/>
</dbReference>
<accession>A0A4Q9V1P1</accession>
<comment type="function">
    <text evidence="5">Responsible for synthesis of pseudouridine from uracil-55 in the psi GC loop of transfer RNAs.</text>
</comment>
<dbReference type="RefSeq" id="WP_131280285.1">
    <property type="nucleotide sequence ID" value="NZ_JBHSLR010000009.1"/>
</dbReference>
<dbReference type="OrthoDB" id="9802309at2"/>
<dbReference type="Gene3D" id="3.30.2350.10">
    <property type="entry name" value="Pseudouridine synthase"/>
    <property type="match status" value="1"/>
</dbReference>
<dbReference type="InterPro" id="IPR014780">
    <property type="entry name" value="tRNA_psdUridine_synth_TruB"/>
</dbReference>
<dbReference type="Pfam" id="PF16198">
    <property type="entry name" value="TruB_C_2"/>
    <property type="match status" value="1"/>
</dbReference>
<dbReference type="AlphaFoldDB" id="A0A4Q9V1P1"/>
<evidence type="ECO:0000259" key="6">
    <source>
        <dbReference type="Pfam" id="PF01509"/>
    </source>
</evidence>
<evidence type="ECO:0000313" key="8">
    <source>
        <dbReference type="EMBL" id="TBW23026.1"/>
    </source>
</evidence>
<proteinExistence type="inferred from homology"/>
<dbReference type="PANTHER" id="PTHR13767:SF2">
    <property type="entry name" value="PSEUDOURIDYLATE SYNTHASE TRUB1"/>
    <property type="match status" value="1"/>
</dbReference>
<keyword evidence="4 5" id="KW-0413">Isomerase</keyword>
<protein>
    <recommendedName>
        <fullName evidence="5">tRNA pseudouridine synthase B</fullName>
        <ecNumber evidence="5">5.4.99.25</ecNumber>
    </recommendedName>
    <alternativeName>
        <fullName evidence="5">tRNA pseudouridine(55) synthase</fullName>
        <shortName evidence="5">Psi55 synthase</shortName>
    </alternativeName>
    <alternativeName>
        <fullName evidence="5">tRNA pseudouridylate synthase</fullName>
    </alternativeName>
    <alternativeName>
        <fullName evidence="5">tRNA-uridine isomerase</fullName>
    </alternativeName>
</protein>
<organism evidence="8 9">
    <name type="scientific">Arcanobacterium bovis</name>
    <dbReference type="NCBI Taxonomy" id="2529275"/>
    <lineage>
        <taxon>Bacteria</taxon>
        <taxon>Bacillati</taxon>
        <taxon>Actinomycetota</taxon>
        <taxon>Actinomycetes</taxon>
        <taxon>Actinomycetales</taxon>
        <taxon>Actinomycetaceae</taxon>
        <taxon>Arcanobacterium</taxon>
    </lineage>
</organism>